<evidence type="ECO:0000313" key="2">
    <source>
        <dbReference type="Proteomes" id="UP000032101"/>
    </source>
</evidence>
<dbReference type="PATRIC" id="fig|294.124.peg.190"/>
<dbReference type="EMBL" id="JXNZ01000005">
    <property type="protein sequence ID" value="KIQ61292.1"/>
    <property type="molecule type" value="Genomic_DNA"/>
</dbReference>
<accession>A0A0D0PLA6</accession>
<reference evidence="1 2" key="1">
    <citation type="submission" date="2015-01" db="EMBL/GenBank/DDBJ databases">
        <title>Draft Genome Sequence of the Biocontrol and Plant Growth-Promoting Rhizobacteria (PGPR) Pseudomonas fluorescens UM270.</title>
        <authorList>
            <person name="Hernandez-Salmeron J.E."/>
            <person name="Santoyo G."/>
            <person name="Moreno-Hagelsieb G."/>
            <person name="Hernandez-Leon R."/>
        </authorList>
    </citation>
    <scope>NUCLEOTIDE SEQUENCE [LARGE SCALE GENOMIC DNA]</scope>
    <source>
        <strain evidence="1 2">UM270</strain>
    </source>
</reference>
<gene>
    <name evidence="1" type="ORF">RL74_00935</name>
</gene>
<evidence type="ECO:0000313" key="1">
    <source>
        <dbReference type="EMBL" id="KIQ61292.1"/>
    </source>
</evidence>
<comment type="caution">
    <text evidence="1">The sequence shown here is derived from an EMBL/GenBank/DDBJ whole genome shotgun (WGS) entry which is preliminary data.</text>
</comment>
<dbReference type="RefSeq" id="WP_042727956.1">
    <property type="nucleotide sequence ID" value="NZ_JXNZ01000005.1"/>
</dbReference>
<dbReference type="AlphaFoldDB" id="A0A0D0PLA6"/>
<dbReference type="Proteomes" id="UP000032101">
    <property type="component" value="Unassembled WGS sequence"/>
</dbReference>
<proteinExistence type="predicted"/>
<organism evidence="1 2">
    <name type="scientific">Pseudomonas fluorescens</name>
    <dbReference type="NCBI Taxonomy" id="294"/>
    <lineage>
        <taxon>Bacteria</taxon>
        <taxon>Pseudomonadati</taxon>
        <taxon>Pseudomonadota</taxon>
        <taxon>Gammaproteobacteria</taxon>
        <taxon>Pseudomonadales</taxon>
        <taxon>Pseudomonadaceae</taxon>
        <taxon>Pseudomonas</taxon>
    </lineage>
</organism>
<sequence>MHDEWRKSRQLDAASRLRVMQREKAELVYNRSRHDLVKAQRLLGEEQLRYDALQAGFEALGRIGTPLDPSQHEQRLLAHTAAFQRLAAAYQPVVEARQTSRSAMAQLLKCKVNEDLIAKAKERLEVLLDKAVLEYESVDIFDAQQALGAGHGR</sequence>
<dbReference type="OrthoDB" id="7022485at2"/>
<protein>
    <submittedName>
        <fullName evidence="1">Uncharacterized protein</fullName>
    </submittedName>
</protein>
<name>A0A0D0PLA6_PSEFL</name>